<organism evidence="3 4">
    <name type="scientific">Klebsiella pneumoniae</name>
    <dbReference type="NCBI Taxonomy" id="573"/>
    <lineage>
        <taxon>Bacteria</taxon>
        <taxon>Pseudomonadati</taxon>
        <taxon>Pseudomonadota</taxon>
        <taxon>Gammaproteobacteria</taxon>
        <taxon>Enterobacterales</taxon>
        <taxon>Enterobacteriaceae</taxon>
        <taxon>Klebsiella/Raoultella group</taxon>
        <taxon>Klebsiella</taxon>
        <taxon>Klebsiella pneumoniae complex</taxon>
    </lineage>
</organism>
<keyword evidence="2" id="KW-0732">Signal</keyword>
<evidence type="ECO:0000256" key="2">
    <source>
        <dbReference type="SAM" id="SignalP"/>
    </source>
</evidence>
<evidence type="ECO:0000313" key="3">
    <source>
        <dbReference type="EMBL" id="MDP0971472.1"/>
    </source>
</evidence>
<feature type="chain" id="PRO_5043353293" evidence="2">
    <location>
        <begin position="32"/>
        <end position="67"/>
    </location>
</feature>
<evidence type="ECO:0000256" key="1">
    <source>
        <dbReference type="SAM" id="MobiDB-lite"/>
    </source>
</evidence>
<feature type="signal peptide" evidence="2">
    <location>
        <begin position="1"/>
        <end position="31"/>
    </location>
</feature>
<proteinExistence type="predicted"/>
<dbReference type="EMBL" id="JAUUIA010000797">
    <property type="protein sequence ID" value="MDP0971472.1"/>
    <property type="molecule type" value="Genomic_DNA"/>
</dbReference>
<gene>
    <name evidence="3" type="ORF">Q6294_31505</name>
</gene>
<feature type="non-terminal residue" evidence="3">
    <location>
        <position position="67"/>
    </location>
</feature>
<name>A0AAW8AQQ4_KLEPN</name>
<evidence type="ECO:0000313" key="4">
    <source>
        <dbReference type="Proteomes" id="UP001244490"/>
    </source>
</evidence>
<dbReference type="RefSeq" id="WP_305202546.1">
    <property type="nucleotide sequence ID" value="NZ_JAUUIA010000797.1"/>
</dbReference>
<reference evidence="3" key="1">
    <citation type="submission" date="2023-07" db="EMBL/GenBank/DDBJ databases">
        <authorList>
            <person name="Peng Z."/>
        </authorList>
    </citation>
    <scope>NUCLEOTIDE SEQUENCE</scope>
    <source>
        <strain evidence="3">KP219</strain>
    </source>
</reference>
<dbReference type="AlphaFoldDB" id="A0AAW8AQQ4"/>
<feature type="compositionally biased region" description="Low complexity" evidence="1">
    <location>
        <begin position="49"/>
        <end position="67"/>
    </location>
</feature>
<comment type="caution">
    <text evidence="3">The sequence shown here is derived from an EMBL/GenBank/DDBJ whole genome shotgun (WGS) entry which is preliminary data.</text>
</comment>
<protein>
    <submittedName>
        <fullName evidence="3">Uncharacterized protein</fullName>
    </submittedName>
</protein>
<sequence>MTKRLMAIVLATVMMLSLAIVGNFGATPTYAVDVVAEASPPWTPEETEAPTAAPTKAPTAAPTQAPT</sequence>
<feature type="region of interest" description="Disordered" evidence="1">
    <location>
        <begin position="40"/>
        <end position="67"/>
    </location>
</feature>
<accession>A0AAW8AQQ4</accession>
<dbReference type="Proteomes" id="UP001244490">
    <property type="component" value="Unassembled WGS sequence"/>
</dbReference>